<dbReference type="Proteomes" id="UP001497444">
    <property type="component" value="Unassembled WGS sequence"/>
</dbReference>
<dbReference type="PANTHER" id="PTHR23208">
    <property type="entry name" value="LYSOZYME PROTEIN"/>
    <property type="match status" value="1"/>
</dbReference>
<organism evidence="1 2">
    <name type="scientific">Sphagnum jensenii</name>
    <dbReference type="NCBI Taxonomy" id="128206"/>
    <lineage>
        <taxon>Eukaryota</taxon>
        <taxon>Viridiplantae</taxon>
        <taxon>Streptophyta</taxon>
        <taxon>Embryophyta</taxon>
        <taxon>Bryophyta</taxon>
        <taxon>Sphagnophytina</taxon>
        <taxon>Sphagnopsida</taxon>
        <taxon>Sphagnales</taxon>
        <taxon>Sphagnaceae</taxon>
        <taxon>Sphagnum</taxon>
    </lineage>
</organism>
<gene>
    <name evidence="1" type="ORF">CSSPJE1EN1_LOCUS26762</name>
</gene>
<comment type="caution">
    <text evidence="1">The sequence shown here is derived from an EMBL/GenBank/DDBJ whole genome shotgun (WGS) entry which is preliminary data.</text>
</comment>
<keyword evidence="2" id="KW-1185">Reference proteome</keyword>
<evidence type="ECO:0000313" key="1">
    <source>
        <dbReference type="EMBL" id="CAK9251384.1"/>
    </source>
</evidence>
<dbReference type="SUPFAM" id="SSF51445">
    <property type="entry name" value="(Trans)glycosidases"/>
    <property type="match status" value="1"/>
</dbReference>
<evidence type="ECO:0000313" key="2">
    <source>
        <dbReference type="Proteomes" id="UP001497444"/>
    </source>
</evidence>
<accession>A0ABP0VAH1</accession>
<dbReference type="PANTHER" id="PTHR23208:SF36">
    <property type="entry name" value="LYSOZYME-RELATED"/>
    <property type="match status" value="1"/>
</dbReference>
<dbReference type="InterPro" id="IPR017853">
    <property type="entry name" value="GH"/>
</dbReference>
<dbReference type="InterPro" id="IPR051595">
    <property type="entry name" value="GH25_Enzymes"/>
</dbReference>
<protein>
    <submittedName>
        <fullName evidence="1">Uncharacterized protein</fullName>
    </submittedName>
</protein>
<reference evidence="1" key="1">
    <citation type="submission" date="2024-02" db="EMBL/GenBank/DDBJ databases">
        <authorList>
            <consortium name="ELIXIR-Norway"/>
            <consortium name="Elixir Norway"/>
        </authorList>
    </citation>
    <scope>NUCLEOTIDE SEQUENCE</scope>
</reference>
<proteinExistence type="predicted"/>
<name>A0ABP0VAH1_9BRYO</name>
<dbReference type="EMBL" id="CAXAQS010000370">
    <property type="protein sequence ID" value="CAK9251384.1"/>
    <property type="molecule type" value="Genomic_DNA"/>
</dbReference>
<sequence length="113" mass="12076">MGNPVAGPQPGIVGRQYGIDVSTAITAANAQCMATSQYNGFIVPRGYQSSGNVDTNVCTDIINAYNAQIPYRDAYIFPCPKCASTAAQQVSSLVSYLQSNCLTQWSGRVINIF</sequence>
<dbReference type="Gene3D" id="3.20.20.80">
    <property type="entry name" value="Glycosidases"/>
    <property type="match status" value="1"/>
</dbReference>